<dbReference type="AlphaFoldDB" id="A0AAP0KSJ0"/>
<proteinExistence type="inferred from homology"/>
<evidence type="ECO:0000259" key="2">
    <source>
        <dbReference type="Pfam" id="PF04504"/>
    </source>
</evidence>
<comment type="similarity">
    <text evidence="1">Belongs to the GeBP family.</text>
</comment>
<evidence type="ECO:0000313" key="4">
    <source>
        <dbReference type="Proteomes" id="UP001419268"/>
    </source>
</evidence>
<accession>A0AAP0KSJ0</accession>
<protein>
    <recommendedName>
        <fullName evidence="2">Glabrous enhancer-binding protein-like DBD domain-containing protein</fullName>
    </recommendedName>
</protein>
<dbReference type="Proteomes" id="UP001419268">
    <property type="component" value="Unassembled WGS sequence"/>
</dbReference>
<dbReference type="InterPro" id="IPR053932">
    <property type="entry name" value="GeBP-like_DBD"/>
</dbReference>
<dbReference type="EMBL" id="JBBNAG010000002">
    <property type="protein sequence ID" value="KAK9157902.1"/>
    <property type="molecule type" value="Genomic_DNA"/>
</dbReference>
<keyword evidence="4" id="KW-1185">Reference proteome</keyword>
<evidence type="ECO:0000256" key="1">
    <source>
        <dbReference type="ARBA" id="ARBA00010820"/>
    </source>
</evidence>
<evidence type="ECO:0000313" key="3">
    <source>
        <dbReference type="EMBL" id="KAK9157902.1"/>
    </source>
</evidence>
<gene>
    <name evidence="3" type="ORF">Scep_004476</name>
</gene>
<comment type="caution">
    <text evidence="3">The sequence shown here is derived from an EMBL/GenBank/DDBJ whole genome shotgun (WGS) entry which is preliminary data.</text>
</comment>
<feature type="domain" description="Glabrous enhancer-binding protein-like DBD" evidence="2">
    <location>
        <begin position="68"/>
        <end position="138"/>
    </location>
</feature>
<reference evidence="3 4" key="1">
    <citation type="submission" date="2024-01" db="EMBL/GenBank/DDBJ databases">
        <title>Genome assemblies of Stephania.</title>
        <authorList>
            <person name="Yang L."/>
        </authorList>
    </citation>
    <scope>NUCLEOTIDE SEQUENCE [LARGE SCALE GENOMIC DNA]</scope>
    <source>
        <strain evidence="3">JXDWG</strain>
        <tissue evidence="3">Leaf</tissue>
    </source>
</reference>
<dbReference type="Pfam" id="PF04504">
    <property type="entry name" value="GeBP-like_DBD"/>
    <property type="match status" value="1"/>
</dbReference>
<sequence>MAENEDSNNATMLTTCLMNHQNKVLESDGEKKERKNDNVTITVSNENEGCGRYLVIALSLDMSNKLFPNIWEKVDETVILQGLIDFIENGGDPFVDVVEFLKTIKDSFHFSPTVKHLIVKTRKLNTKYQNMAKKEKEGEGGYYDLKGLDMNLFVAQFDLRRKVLKGENDSLEKRKLLVDDAKAYLKWIDG</sequence>
<name>A0AAP0KSJ0_9MAGN</name>
<organism evidence="3 4">
    <name type="scientific">Stephania cephalantha</name>
    <dbReference type="NCBI Taxonomy" id="152367"/>
    <lineage>
        <taxon>Eukaryota</taxon>
        <taxon>Viridiplantae</taxon>
        <taxon>Streptophyta</taxon>
        <taxon>Embryophyta</taxon>
        <taxon>Tracheophyta</taxon>
        <taxon>Spermatophyta</taxon>
        <taxon>Magnoliopsida</taxon>
        <taxon>Ranunculales</taxon>
        <taxon>Menispermaceae</taxon>
        <taxon>Menispermoideae</taxon>
        <taxon>Cissampelideae</taxon>
        <taxon>Stephania</taxon>
    </lineage>
</organism>